<dbReference type="PANTHER" id="PTHR48075">
    <property type="entry name" value="3-HYDROXYACYL-COA DEHYDROGENASE FAMILY PROTEIN"/>
    <property type="match status" value="1"/>
</dbReference>
<reference evidence="5" key="1">
    <citation type="submission" date="2014-08" db="EMBL/GenBank/DDBJ databases">
        <authorList>
            <person name="Moulin L."/>
        </authorList>
    </citation>
    <scope>NUCLEOTIDE SEQUENCE [LARGE SCALE GENOMIC DNA]</scope>
</reference>
<dbReference type="Pfam" id="PF02737">
    <property type="entry name" value="3HCDH_N"/>
    <property type="match status" value="1"/>
</dbReference>
<dbReference type="InterPro" id="IPR006176">
    <property type="entry name" value="3-OHacyl-CoA_DH_NAD-bd"/>
</dbReference>
<dbReference type="STRING" id="69974.MPLDJ20_70173"/>
<dbReference type="Gene3D" id="1.10.1040.50">
    <property type="match status" value="1"/>
</dbReference>
<dbReference type="InterPro" id="IPR006108">
    <property type="entry name" value="3HC_DH_C"/>
</dbReference>
<accession>A0A090DSE5</accession>
<dbReference type="EMBL" id="CCMZ01000024">
    <property type="protein sequence ID" value="CDX19689.1"/>
    <property type="molecule type" value="Genomic_DNA"/>
</dbReference>
<dbReference type="Proteomes" id="UP000045285">
    <property type="component" value="Unassembled WGS sequence"/>
</dbReference>
<dbReference type="GO" id="GO:0008691">
    <property type="term" value="F:3-hydroxybutyryl-CoA dehydrogenase activity"/>
    <property type="evidence" value="ECO:0007669"/>
    <property type="project" value="UniProtKB-EC"/>
</dbReference>
<dbReference type="EC" id="1.1.1.157" evidence="4"/>
<evidence type="ECO:0000259" key="2">
    <source>
        <dbReference type="Pfam" id="PF00725"/>
    </source>
</evidence>
<dbReference type="InterPro" id="IPR008927">
    <property type="entry name" value="6-PGluconate_DH-like_C_sf"/>
</dbReference>
<dbReference type="NCBIfam" id="NF006124">
    <property type="entry name" value="PRK08268.1"/>
    <property type="match status" value="1"/>
</dbReference>
<evidence type="ECO:0000313" key="4">
    <source>
        <dbReference type="EMBL" id="CDX19689.1"/>
    </source>
</evidence>
<dbReference type="PANTHER" id="PTHR48075:SF5">
    <property type="entry name" value="3-HYDROXYBUTYRYL-COA DEHYDROGENASE"/>
    <property type="match status" value="1"/>
</dbReference>
<name>A0A090DSE5_MESPL</name>
<dbReference type="GO" id="GO:0006635">
    <property type="term" value="P:fatty acid beta-oxidation"/>
    <property type="evidence" value="ECO:0007669"/>
    <property type="project" value="TreeGrafter"/>
</dbReference>
<feature type="domain" description="3-hydroxyacyl-CoA dehydrogenase C-terminal" evidence="2">
    <location>
        <begin position="420"/>
        <end position="501"/>
    </location>
</feature>
<evidence type="ECO:0000256" key="1">
    <source>
        <dbReference type="ARBA" id="ARBA00023002"/>
    </source>
</evidence>
<dbReference type="FunFam" id="3.40.50.720:FF:000009">
    <property type="entry name" value="Fatty oxidation complex, alpha subunit"/>
    <property type="match status" value="1"/>
</dbReference>
<dbReference type="Pfam" id="PF00725">
    <property type="entry name" value="3HCDH"/>
    <property type="match status" value="2"/>
</dbReference>
<gene>
    <name evidence="4" type="primary">paaH</name>
    <name evidence="4" type="ORF">MPL3356_300078</name>
</gene>
<dbReference type="Gene3D" id="3.40.50.720">
    <property type="entry name" value="NAD(P)-binding Rossmann-like Domain"/>
    <property type="match status" value="1"/>
</dbReference>
<dbReference type="AlphaFoldDB" id="A0A090DSE5"/>
<evidence type="ECO:0000259" key="3">
    <source>
        <dbReference type="Pfam" id="PF02737"/>
    </source>
</evidence>
<dbReference type="SUPFAM" id="SSF48179">
    <property type="entry name" value="6-phosphogluconate dehydrogenase C-terminal domain-like"/>
    <property type="match status" value="2"/>
</dbReference>
<feature type="domain" description="3-hydroxyacyl-CoA dehydrogenase NAD binding" evidence="3">
    <location>
        <begin position="14"/>
        <end position="192"/>
    </location>
</feature>
<dbReference type="SUPFAM" id="SSF51735">
    <property type="entry name" value="NAD(P)-binding Rossmann-fold domains"/>
    <property type="match status" value="1"/>
</dbReference>
<dbReference type="GO" id="GO:0070403">
    <property type="term" value="F:NAD+ binding"/>
    <property type="evidence" value="ECO:0007669"/>
    <property type="project" value="InterPro"/>
</dbReference>
<proteinExistence type="predicted"/>
<protein>
    <submittedName>
        <fullName evidence="4">3-hydroxybutyryl-CoA dehydrogenase</fullName>
        <ecNumber evidence="4">1.1.1.157</ecNumber>
    </submittedName>
</protein>
<dbReference type="InterPro" id="IPR036291">
    <property type="entry name" value="NAD(P)-bd_dom_sf"/>
</dbReference>
<organism evidence="4 5">
    <name type="scientific">Mesorhizobium plurifarium</name>
    <dbReference type="NCBI Taxonomy" id="69974"/>
    <lineage>
        <taxon>Bacteria</taxon>
        <taxon>Pseudomonadati</taxon>
        <taxon>Pseudomonadota</taxon>
        <taxon>Alphaproteobacteria</taxon>
        <taxon>Hyphomicrobiales</taxon>
        <taxon>Phyllobacteriaceae</taxon>
        <taxon>Mesorhizobium</taxon>
    </lineage>
</organism>
<evidence type="ECO:0000313" key="5">
    <source>
        <dbReference type="Proteomes" id="UP000045285"/>
    </source>
</evidence>
<sequence>MAGAGGVSRSRVEKAGVVGAGVMGSGIAEVLAAAGVDVMIVDEAPGKAAAALEQIASRQRARAAAGKVSAETVEKLLARIEPVETLGRLAGADLVVEAIVERLEPKRQLIETLEKIVGPDAIIATNTSSLSVTAIASAASRPQRIAGYHFFNPVPAMKLVEVISGAHTAPEVEHALVALAARFGHRPVIAADTPGFIVNHAGRAFGTEALAMLREGVAPVDDIDAILRDAAGFRMGPFELMDLTGLDVSHPVMESIYNQFYQDPRYRPSVLAARRVEAGLLGRKTKRGFYDHGDGRPISPAGPVEPASAEAALPGRVTVLADNEASGLQALVDSCAADRTSDGDHLILIGLEGEDVAGAAVRLGLPASLCVGFDPFFGIDRHVTLVASAATSDRTREAALSLVRRAGRKATMVEDSCGAVCQRVIAMIVNIGSEIVEQKIASAPDLDAAVRLGLGYPLGPLEWGDKIGPKRVLRILDTIYDRTRDPRYRASLWLRRRAELGLSLQ</sequence>
<keyword evidence="1 4" id="KW-0560">Oxidoreductase</keyword>
<feature type="domain" description="3-hydroxyacyl-CoA dehydrogenase C-terminal" evidence="2">
    <location>
        <begin position="195"/>
        <end position="291"/>
    </location>
</feature>
<keyword evidence="5" id="KW-1185">Reference proteome</keyword>